<dbReference type="OrthoDB" id="4264922at2"/>
<sequence length="96" mass="10928">MTTRYPALPQSYAITRDRDTVIPRYLVVTALRGGQMAGLSIRVYKIVGETGETEEVSAREWSVDQMPNLPLIDTRWPLCLCWKCNGNGTKGELRRR</sequence>
<dbReference type="EMBL" id="AL645882">
    <property type="protein sequence ID" value="CAA19398.1"/>
    <property type="molecule type" value="Genomic_DNA"/>
</dbReference>
<evidence type="ECO:0000313" key="2">
    <source>
        <dbReference type="Proteomes" id="UP000001973"/>
    </source>
</evidence>
<name>O69894_STRCO</name>
<dbReference type="HOGENOM" id="CLU_2358395_0_0_11"/>
<keyword evidence="2" id="KW-1185">Reference proteome</keyword>
<dbReference type="InParanoid" id="O69894"/>
<proteinExistence type="predicted"/>
<dbReference type="AlphaFoldDB" id="O69894"/>
<gene>
    <name evidence="1" type="ordered locus">SCO5606</name>
    <name evidence="1" type="ORF">SC2E1.23c</name>
</gene>
<protein>
    <submittedName>
        <fullName evidence="1">Uncharacterized protein</fullName>
    </submittedName>
</protein>
<dbReference type="PIR" id="T34791">
    <property type="entry name" value="T34791"/>
</dbReference>
<dbReference type="Proteomes" id="UP000001973">
    <property type="component" value="Chromosome"/>
</dbReference>
<dbReference type="KEGG" id="sco:SCO5606"/>
<dbReference type="PATRIC" id="fig|100226.15.peg.5698"/>
<dbReference type="eggNOG" id="ENOG5031VAZ">
    <property type="taxonomic scope" value="Bacteria"/>
</dbReference>
<reference evidence="1 2" key="1">
    <citation type="journal article" date="1996" name="Mol. Microbiol.">
        <title>A set of ordered cosmids and a detailed genetic and physical map for the 8 Mb Streptomyces coelicolor A3(2) chromosome.</title>
        <authorList>
            <person name="Redenbach M."/>
            <person name="Kieser H.M."/>
            <person name="Denapaite D."/>
            <person name="Eichner A."/>
            <person name="Cullum J."/>
            <person name="Kinashi H."/>
            <person name="Hopwood D.A."/>
        </authorList>
    </citation>
    <scope>NUCLEOTIDE SEQUENCE [LARGE SCALE GENOMIC DNA]</scope>
    <source>
        <strain evidence="2">ATCC BAA-471 / A3(2) / M145</strain>
    </source>
</reference>
<organism evidence="1 2">
    <name type="scientific">Streptomyces coelicolor (strain ATCC BAA-471 / A3(2) / M145)</name>
    <dbReference type="NCBI Taxonomy" id="100226"/>
    <lineage>
        <taxon>Bacteria</taxon>
        <taxon>Bacillati</taxon>
        <taxon>Actinomycetota</taxon>
        <taxon>Actinomycetes</taxon>
        <taxon>Kitasatosporales</taxon>
        <taxon>Streptomycetaceae</taxon>
        <taxon>Streptomyces</taxon>
        <taxon>Streptomyces albidoflavus group</taxon>
    </lineage>
</organism>
<dbReference type="EMBL" id="AL939124">
    <property type="protein sequence ID" value="CAA19398.1"/>
    <property type="molecule type" value="Genomic_DNA"/>
</dbReference>
<evidence type="ECO:0000313" key="1">
    <source>
        <dbReference type="EMBL" id="CAA19398.1"/>
    </source>
</evidence>
<dbReference type="PaxDb" id="100226-SCO5606"/>
<accession>O69894</accession>
<reference evidence="1 2" key="2">
    <citation type="journal article" date="2002" name="Nature">
        <title>Complete genome sequence of the model actinomycete Streptomyces coelicolor A3(2).</title>
        <authorList>
            <person name="Bentley S.D."/>
            <person name="Chater K.F."/>
            <person name="Cerdeno-Tarraga A.M."/>
            <person name="Challis G.L."/>
            <person name="Thomson N.R."/>
            <person name="James K.D."/>
            <person name="Harris D.E."/>
            <person name="Quail M.A."/>
            <person name="Kieser H."/>
            <person name="Harper D."/>
            <person name="Bateman A."/>
            <person name="Brown S."/>
            <person name="Chandra G."/>
            <person name="Chen C.W."/>
            <person name="Collins M."/>
            <person name="Cronin A."/>
            <person name="Fraser A."/>
            <person name="Goble A."/>
            <person name="Hidalgo J."/>
            <person name="Hornsby T."/>
            <person name="Howarth S."/>
            <person name="Huang C.H."/>
            <person name="Kieser T."/>
            <person name="Larke L."/>
            <person name="Murphy L."/>
            <person name="Oliver K."/>
            <person name="O'Neil S."/>
            <person name="Rabbinowitsch E."/>
            <person name="Rajandream M.A."/>
            <person name="Rutherford K."/>
            <person name="Rutter S."/>
            <person name="Seeger K."/>
            <person name="Saunders D."/>
            <person name="Sharp S."/>
            <person name="Squares R."/>
            <person name="Squares S."/>
            <person name="Taylor K."/>
            <person name="Warren T."/>
            <person name="Wietzorrek A."/>
            <person name="Woodward J."/>
            <person name="Barrell B.G."/>
            <person name="Parkhill J."/>
            <person name="Hopwood D.A."/>
        </authorList>
    </citation>
    <scope>NUCLEOTIDE SEQUENCE [LARGE SCALE GENOMIC DNA]</scope>
    <source>
        <strain evidence="2">ATCC BAA-471 / A3(2) / M145</strain>
    </source>
</reference>